<evidence type="ECO:0000256" key="1">
    <source>
        <dbReference type="ARBA" id="ARBA00004651"/>
    </source>
</evidence>
<feature type="transmembrane region" description="Helical" evidence="9">
    <location>
        <begin position="626"/>
        <end position="651"/>
    </location>
</feature>
<feature type="domain" description="Casparian strip membrane protein" evidence="10">
    <location>
        <begin position="494"/>
        <end position="634"/>
    </location>
</feature>
<evidence type="ECO:0000313" key="11">
    <source>
        <dbReference type="EMBL" id="KAI5075610.1"/>
    </source>
</evidence>
<accession>A0A9D4ZJW7</accession>
<organism evidence="11 12">
    <name type="scientific">Adiantum capillus-veneris</name>
    <name type="common">Maidenhair fern</name>
    <dbReference type="NCBI Taxonomy" id="13818"/>
    <lineage>
        <taxon>Eukaryota</taxon>
        <taxon>Viridiplantae</taxon>
        <taxon>Streptophyta</taxon>
        <taxon>Embryophyta</taxon>
        <taxon>Tracheophyta</taxon>
        <taxon>Polypodiopsida</taxon>
        <taxon>Polypodiidae</taxon>
        <taxon>Polypodiales</taxon>
        <taxon>Pteridineae</taxon>
        <taxon>Pteridaceae</taxon>
        <taxon>Vittarioideae</taxon>
        <taxon>Adiantum</taxon>
    </lineage>
</organism>
<keyword evidence="12" id="KW-1185">Reference proteome</keyword>
<evidence type="ECO:0000256" key="6">
    <source>
        <dbReference type="ARBA" id="ARBA00022989"/>
    </source>
</evidence>
<keyword evidence="7 9" id="KW-0472">Membrane</keyword>
<comment type="subcellular location">
    <subcellularLocation>
        <location evidence="1">Cell membrane</location>
        <topology evidence="1">Multi-pass membrane protein</topology>
    </subcellularLocation>
</comment>
<evidence type="ECO:0000256" key="5">
    <source>
        <dbReference type="ARBA" id="ARBA00022692"/>
    </source>
</evidence>
<comment type="similarity">
    <text evidence="2">Belongs to the Casparian strip membrane proteins (CASP) family.</text>
</comment>
<dbReference type="PANTHER" id="PTHR33573:SF50">
    <property type="entry name" value="CASP-LIKE PROTEIN 4A3"/>
    <property type="match status" value="1"/>
</dbReference>
<feature type="transmembrane region" description="Helical" evidence="9">
    <location>
        <begin position="587"/>
        <end position="606"/>
    </location>
</feature>
<evidence type="ECO:0000256" key="3">
    <source>
        <dbReference type="ARBA" id="ARBA00011489"/>
    </source>
</evidence>
<dbReference type="EMBL" id="JABFUD020000009">
    <property type="protein sequence ID" value="KAI5075610.1"/>
    <property type="molecule type" value="Genomic_DNA"/>
</dbReference>
<dbReference type="OrthoDB" id="749363at2759"/>
<reference evidence="11" key="1">
    <citation type="submission" date="2021-01" db="EMBL/GenBank/DDBJ databases">
        <title>Adiantum capillus-veneris genome.</title>
        <authorList>
            <person name="Fang Y."/>
            <person name="Liao Q."/>
        </authorList>
    </citation>
    <scope>NUCLEOTIDE SEQUENCE</scope>
    <source>
        <strain evidence="11">H3</strain>
        <tissue evidence="11">Leaf</tissue>
    </source>
</reference>
<feature type="compositionally biased region" description="Acidic residues" evidence="8">
    <location>
        <begin position="268"/>
        <end position="279"/>
    </location>
</feature>
<dbReference type="AlphaFoldDB" id="A0A9D4ZJW7"/>
<keyword evidence="4" id="KW-1003">Cell membrane</keyword>
<dbReference type="PANTHER" id="PTHR33573">
    <property type="entry name" value="CASP-LIKE PROTEIN 4A4"/>
    <property type="match status" value="1"/>
</dbReference>
<feature type="transmembrane region" description="Helical" evidence="9">
    <location>
        <begin position="504"/>
        <end position="523"/>
    </location>
</feature>
<evidence type="ECO:0000313" key="12">
    <source>
        <dbReference type="Proteomes" id="UP000886520"/>
    </source>
</evidence>
<evidence type="ECO:0000256" key="7">
    <source>
        <dbReference type="ARBA" id="ARBA00023136"/>
    </source>
</evidence>
<feature type="compositionally biased region" description="Polar residues" evidence="8">
    <location>
        <begin position="370"/>
        <end position="419"/>
    </location>
</feature>
<dbReference type="Pfam" id="PF04535">
    <property type="entry name" value="CASP_dom"/>
    <property type="match status" value="1"/>
</dbReference>
<sequence length="656" mass="71927">MALNNDASLQQTGGRGQMNIPRTSMQAVDMERQAAMSTYPTPYSPYFEQPQTQQQQVIQRSMTTSPTQQFAGARRMSSPLQAGMMPNMQDGRNPSPTKRASFDPQLEEEASTQGRYPSPTKRKTIVVNPTSFDISSRPQMMPPQQEVASPRKSIMQQQGQPLSPRKSMMNIPPSQPVSPRKSMVQQQQVLHQSTMSPRKSMLQQPLSPRKSTFSQPGDGLQGNAARSVSMYRELAVPTSQQQEDFPASSSYVTDRSMSIAPAAQMQHDEEDDYDDDNTGIDDGGGGYDVQNVPVSRSTSMAPTVRFQDNQSVLMPTTSHNHIVNRSSTLARPSQVAAANTNPRMSVSPRLMQSQQQPQQSYPPVRSQSSIGRTKTISPSQMNLEQHRQSVISRSMSMSPTQMNMEQQQQPRLSSANLASAQGVRPGSPPQLNRYLSTAVPRVSVVTPSRASNVFQPPQLLPVPSSKRMQLPRASLEHGASSSSSRGPVNHEWHVSVTDVVLRSMSAIASAVAFCVMITNTVWINNQSISYSNFPAFRYVAGISATAFVMSILQLGIILSKKLRAQNLGIDVAITRPCLFSSMFVDQVLAYLLLSAGSVGVGALVYLPSICKSGTEISAEFCSRSTLSVVLTLVVSTMFVMSAILSTFRFYYCLCNL</sequence>
<feature type="region of interest" description="Disordered" evidence="8">
    <location>
        <begin position="263"/>
        <end position="287"/>
    </location>
</feature>
<comment type="subunit">
    <text evidence="3">Homodimer and heterodimers.</text>
</comment>
<feature type="compositionally biased region" description="Polar residues" evidence="8">
    <location>
        <begin position="330"/>
        <end position="344"/>
    </location>
</feature>
<proteinExistence type="inferred from homology"/>
<comment type="caution">
    <text evidence="11">The sequence shown here is derived from an EMBL/GenBank/DDBJ whole genome shotgun (WGS) entry which is preliminary data.</text>
</comment>
<evidence type="ECO:0000256" key="4">
    <source>
        <dbReference type="ARBA" id="ARBA00022475"/>
    </source>
</evidence>
<name>A0A9D4ZJW7_ADICA</name>
<evidence type="ECO:0000259" key="10">
    <source>
        <dbReference type="Pfam" id="PF04535"/>
    </source>
</evidence>
<feature type="compositionally biased region" description="Polar residues" evidence="8">
    <location>
        <begin position="127"/>
        <end position="138"/>
    </location>
</feature>
<feature type="compositionally biased region" description="Polar residues" evidence="8">
    <location>
        <begin position="193"/>
        <end position="215"/>
    </location>
</feature>
<dbReference type="Proteomes" id="UP000886520">
    <property type="component" value="Chromosome 9"/>
</dbReference>
<feature type="compositionally biased region" description="Low complexity" evidence="8">
    <location>
        <begin position="352"/>
        <end position="369"/>
    </location>
</feature>
<dbReference type="GO" id="GO:0005886">
    <property type="term" value="C:plasma membrane"/>
    <property type="evidence" value="ECO:0007669"/>
    <property type="project" value="UniProtKB-SubCell"/>
</dbReference>
<keyword evidence="5 9" id="KW-0812">Transmembrane</keyword>
<feature type="transmembrane region" description="Helical" evidence="9">
    <location>
        <begin position="535"/>
        <end position="558"/>
    </location>
</feature>
<evidence type="ECO:0000256" key="2">
    <source>
        <dbReference type="ARBA" id="ARBA00007651"/>
    </source>
</evidence>
<evidence type="ECO:0000256" key="8">
    <source>
        <dbReference type="SAM" id="MobiDB-lite"/>
    </source>
</evidence>
<feature type="region of interest" description="Disordered" evidence="8">
    <location>
        <begin position="330"/>
        <end position="432"/>
    </location>
</feature>
<evidence type="ECO:0000256" key="9">
    <source>
        <dbReference type="SAM" id="Phobius"/>
    </source>
</evidence>
<feature type="region of interest" description="Disordered" evidence="8">
    <location>
        <begin position="79"/>
        <end position="179"/>
    </location>
</feature>
<dbReference type="InterPro" id="IPR006702">
    <property type="entry name" value="CASP_dom"/>
</dbReference>
<protein>
    <recommendedName>
        <fullName evidence="10">Casparian strip membrane protein domain-containing protein</fullName>
    </recommendedName>
</protein>
<keyword evidence="6 9" id="KW-1133">Transmembrane helix</keyword>
<feature type="region of interest" description="Disordered" evidence="8">
    <location>
        <begin position="456"/>
        <end position="487"/>
    </location>
</feature>
<feature type="region of interest" description="Disordered" evidence="8">
    <location>
        <begin position="193"/>
        <end position="223"/>
    </location>
</feature>
<gene>
    <name evidence="11" type="ORF">GOP47_0009686</name>
</gene>